<protein>
    <submittedName>
        <fullName evidence="1">Uncharacterized protein</fullName>
    </submittedName>
</protein>
<name>A0A3P7RZA8_9FIRM</name>
<dbReference type="Proteomes" id="UP000279029">
    <property type="component" value="Chromosome"/>
</dbReference>
<evidence type="ECO:0000313" key="2">
    <source>
        <dbReference type="Proteomes" id="UP000279029"/>
    </source>
</evidence>
<dbReference type="AlphaFoldDB" id="A0A3P7RZA8"/>
<evidence type="ECO:0000313" key="1">
    <source>
        <dbReference type="EMBL" id="VDN48016.1"/>
    </source>
</evidence>
<organism evidence="1 2">
    <name type="scientific">Petrocella atlantisensis</name>
    <dbReference type="NCBI Taxonomy" id="2173034"/>
    <lineage>
        <taxon>Bacteria</taxon>
        <taxon>Bacillati</taxon>
        <taxon>Bacillota</taxon>
        <taxon>Clostridia</taxon>
        <taxon>Lachnospirales</taxon>
        <taxon>Vallitaleaceae</taxon>
        <taxon>Petrocella</taxon>
    </lineage>
</organism>
<keyword evidence="2" id="KW-1185">Reference proteome</keyword>
<accession>A0A3P7RZA8</accession>
<dbReference type="EMBL" id="LR130778">
    <property type="protein sequence ID" value="VDN48016.1"/>
    <property type="molecule type" value="Genomic_DNA"/>
</dbReference>
<dbReference type="KEGG" id="cbar:PATL70BA_2131"/>
<sequence>MTCILLKRTLDLRRFKMSKPRLNKGWGKHEKKFIINNCSGTHTQYFDYTWDNGPTIRSIYKEQQCSCSR</sequence>
<gene>
    <name evidence="1" type="ORF">PATL70BA_2131</name>
</gene>
<reference evidence="1 2" key="1">
    <citation type="submission" date="2018-09" db="EMBL/GenBank/DDBJ databases">
        <authorList>
            <person name="Postec A."/>
        </authorList>
    </citation>
    <scope>NUCLEOTIDE SEQUENCE [LARGE SCALE GENOMIC DNA]</scope>
    <source>
        <strain evidence="1">70B-A</strain>
    </source>
</reference>
<proteinExistence type="predicted"/>